<keyword evidence="4" id="KW-1185">Reference proteome</keyword>
<dbReference type="GO" id="GO:0098609">
    <property type="term" value="P:cell-cell adhesion"/>
    <property type="evidence" value="ECO:0007669"/>
    <property type="project" value="TreeGrafter"/>
</dbReference>
<dbReference type="InterPro" id="IPR036028">
    <property type="entry name" value="SH3-like_dom_sf"/>
</dbReference>
<feature type="coiled-coil region" evidence="1">
    <location>
        <begin position="424"/>
        <end position="500"/>
    </location>
</feature>
<dbReference type="GO" id="GO:0045216">
    <property type="term" value="P:cell-cell junction organization"/>
    <property type="evidence" value="ECO:0007669"/>
    <property type="project" value="TreeGrafter"/>
</dbReference>
<feature type="compositionally biased region" description="Basic and acidic residues" evidence="2">
    <location>
        <begin position="167"/>
        <end position="202"/>
    </location>
</feature>
<dbReference type="SUPFAM" id="SSF50044">
    <property type="entry name" value="SH3-domain"/>
    <property type="match status" value="1"/>
</dbReference>
<dbReference type="GO" id="GO:0050839">
    <property type="term" value="F:cell adhesion molecule binding"/>
    <property type="evidence" value="ECO:0007669"/>
    <property type="project" value="TreeGrafter"/>
</dbReference>
<dbReference type="GO" id="GO:0150105">
    <property type="term" value="P:protein localization to cell-cell junction"/>
    <property type="evidence" value="ECO:0007669"/>
    <property type="project" value="TreeGrafter"/>
</dbReference>
<sequence>MNCKNTVMLAVGSIEVQKNSQTRRQSEGLLLSLNGYGGFKARKSSRNASEDSAHDDDGILRSHSFSSVSLLKNGVTATAAVPAVPAVSAIPAISSVPELSSSFGSNADTPNGSAASQLRTNSRDVSDNLKSCKSAADMPKKSASGERKSSTTRLFRSVSLSSRKHQKDQTGKEGRDRTSSGISDSEKPDVLIERNSENLEGKENGVLKNEKIKEELREMESKLCEMTAKLHNAELENENLKSLLSSNFNGPVRTSMEGIVEEAFGLEVPGQNKTVIYPSKVEENTTETIIEASGYAVHLNHTNTCKECDKLKETTIKALVESVALRKYVRQLSEALSGGDQAKKSILETLEEKLISAQTEKEVALEELAHVIEQRNQIVSERDRALEEWGKAATKWESTLDQVDCLMKELNKVKSSREDMVFQIEKAETRMKEEMDSREKLLEDFANLNEQLNSTERERIDSTNEHDHITKYRLEREEILQKTKAQLIKAQQRCLELDAKLTAITEKSESSRKERDHAREQWGNSLKEKKKLRREMVAVVLARDEAIQKCFSTAEKLDKLKEDYNRLLNRLARTGIASSDSVSTCSSKECHFCSSQDWSGSLQDLQQLEGKEVTSQLNQDDPLESIKIARVLCHGRAYIAVMEVDKALGAAKNIQIYDEIVSINDMPVNENDQNLVRSVLDGATSSITLVLRRQTTNCQLTFDVELKFPKKSKTGLGFECGLYVKENSFGVAASSDSRSLDVGDYINKVNGKHLDKIISSSLDKVTKKTAGEKVKFNITRTIRSSSHSHEPKDKIIKHVNNRTSDTSDVVFRRLHGNSSRSGTKDSNRLSLISNDSSVSMRSRDSRLSAASSLGSMVSNADSCFADSSSDHSGSLLHSTPVYQGERQRIPTAIYVPSDAPLETATAGATSEDDRPSSELLSSDPKENETDEMKLKAFPLGPMGRKCCSTTVLRTGSPEVISDYGLTRTQSTITAIRIDEEDAWFGLERTGRFGTQETLAACGINARVMRIEKQIFQSLGLEVTGGNLVGIYVKELADDSVCREVGLEVGDRLFKLNSYDFTRATLDYATRIVRLLSSCTYVRIEAESDEYYEEVLKQTPYDSVFVRTVKPYKAMSPDELSFTVGETLHIINTRANYDQAKQLWKWVAMRKDGKNIDEGLVPCMGSLPQHVDSSASQVIPKLEAESVEDFGSDDGGAPMKRGGSERRSFLQRYRKIRKRDSRDPLGSNADMTGGSCKVVYYEILSKLT</sequence>
<dbReference type="InterPro" id="IPR036034">
    <property type="entry name" value="PDZ_sf"/>
</dbReference>
<dbReference type="RefSeq" id="XP_031574907.1">
    <property type="nucleotide sequence ID" value="XM_031719047.1"/>
</dbReference>
<gene>
    <name evidence="5" type="primary">LOC116308585</name>
</gene>
<proteinExistence type="predicted"/>
<dbReference type="GO" id="GO:0005886">
    <property type="term" value="C:plasma membrane"/>
    <property type="evidence" value="ECO:0007669"/>
    <property type="project" value="TreeGrafter"/>
</dbReference>
<dbReference type="PANTHER" id="PTHR13865">
    <property type="entry name" value="TIGHT JUNCTION PROTEIN"/>
    <property type="match status" value="1"/>
</dbReference>
<feature type="compositionally biased region" description="Basic and acidic residues" evidence="2">
    <location>
        <begin position="138"/>
        <end position="149"/>
    </location>
</feature>
<keyword evidence="1" id="KW-0175">Coiled coil</keyword>
<reference evidence="5" key="1">
    <citation type="submission" date="2025-08" db="UniProtKB">
        <authorList>
            <consortium name="RefSeq"/>
        </authorList>
    </citation>
    <scope>IDENTIFICATION</scope>
</reference>
<feature type="region of interest" description="Disordered" evidence="2">
    <location>
        <begin position="904"/>
        <end position="931"/>
    </location>
</feature>
<dbReference type="PANTHER" id="PTHR13865:SF28">
    <property type="entry name" value="POLYCHAETOID, ISOFORM O"/>
    <property type="match status" value="1"/>
</dbReference>
<name>A0A6P8J5E7_ACTTE</name>
<evidence type="ECO:0000256" key="1">
    <source>
        <dbReference type="SAM" id="Coils"/>
    </source>
</evidence>
<feature type="region of interest" description="Disordered" evidence="2">
    <location>
        <begin position="1186"/>
        <end position="1206"/>
    </location>
</feature>
<feature type="compositionally biased region" description="Polar residues" evidence="2">
    <location>
        <begin position="151"/>
        <end position="161"/>
    </location>
</feature>
<dbReference type="GeneID" id="116308585"/>
<dbReference type="GO" id="GO:0005923">
    <property type="term" value="C:bicellular tight junction"/>
    <property type="evidence" value="ECO:0007669"/>
    <property type="project" value="TreeGrafter"/>
</dbReference>
<dbReference type="SUPFAM" id="SSF50156">
    <property type="entry name" value="PDZ domain-like"/>
    <property type="match status" value="2"/>
</dbReference>
<accession>A0A6P8J5E7</accession>
<dbReference type="Gene3D" id="2.30.30.40">
    <property type="entry name" value="SH3 Domains"/>
    <property type="match status" value="1"/>
</dbReference>
<feature type="domain" description="PDZ" evidence="3">
    <location>
        <begin position="703"/>
        <end position="772"/>
    </location>
</feature>
<feature type="domain" description="PDZ" evidence="3">
    <location>
        <begin position="1007"/>
        <end position="1087"/>
    </location>
</feature>
<dbReference type="InterPro" id="IPR001478">
    <property type="entry name" value="PDZ"/>
</dbReference>
<feature type="region of interest" description="Disordered" evidence="2">
    <location>
        <begin position="815"/>
        <end position="843"/>
    </location>
</feature>
<dbReference type="PROSITE" id="PS50106">
    <property type="entry name" value="PDZ"/>
    <property type="match status" value="2"/>
</dbReference>
<dbReference type="Gene3D" id="2.30.42.10">
    <property type="match status" value="2"/>
</dbReference>
<dbReference type="Proteomes" id="UP000515163">
    <property type="component" value="Unplaced"/>
</dbReference>
<evidence type="ECO:0000256" key="2">
    <source>
        <dbReference type="SAM" id="MobiDB-lite"/>
    </source>
</evidence>
<protein>
    <submittedName>
        <fullName evidence="5">Uncharacterized protein LOC116308585</fullName>
    </submittedName>
</protein>
<evidence type="ECO:0000259" key="3">
    <source>
        <dbReference type="PROSITE" id="PS50106"/>
    </source>
</evidence>
<evidence type="ECO:0000313" key="5">
    <source>
        <dbReference type="RefSeq" id="XP_031574907.1"/>
    </source>
</evidence>
<dbReference type="AlphaFoldDB" id="A0A6P8J5E7"/>
<dbReference type="KEGG" id="aten:116308585"/>
<dbReference type="OrthoDB" id="418634at2759"/>
<evidence type="ECO:0000313" key="4">
    <source>
        <dbReference type="Proteomes" id="UP000515163"/>
    </source>
</evidence>
<dbReference type="InParanoid" id="A0A6P8J5E7"/>
<organism evidence="4 5">
    <name type="scientific">Actinia tenebrosa</name>
    <name type="common">Australian red waratah sea anemone</name>
    <dbReference type="NCBI Taxonomy" id="6105"/>
    <lineage>
        <taxon>Eukaryota</taxon>
        <taxon>Metazoa</taxon>
        <taxon>Cnidaria</taxon>
        <taxon>Anthozoa</taxon>
        <taxon>Hexacorallia</taxon>
        <taxon>Actiniaria</taxon>
        <taxon>Actiniidae</taxon>
        <taxon>Actinia</taxon>
    </lineage>
</organism>
<feature type="region of interest" description="Disordered" evidence="2">
    <location>
        <begin position="100"/>
        <end position="202"/>
    </location>
</feature>
<feature type="compositionally biased region" description="Polar residues" evidence="2">
    <location>
        <begin position="100"/>
        <end position="120"/>
    </location>
</feature>
<dbReference type="SMART" id="SM00228">
    <property type="entry name" value="PDZ"/>
    <property type="match status" value="2"/>
</dbReference>